<accession>A0A1F7UIP1</accession>
<dbReference type="GO" id="GO:0009252">
    <property type="term" value="P:peptidoglycan biosynthetic process"/>
    <property type="evidence" value="ECO:0007669"/>
    <property type="project" value="UniProtKB-UniRule"/>
</dbReference>
<keyword evidence="4 7" id="KW-0472">Membrane</keyword>
<protein>
    <recommendedName>
        <fullName evidence="7">Endolytic murein transglycosylase</fullName>
        <ecNumber evidence="7">4.2.2.29</ecNumber>
    </recommendedName>
    <alternativeName>
        <fullName evidence="7">Peptidoglycan lytic transglycosylase</fullName>
    </alternativeName>
    <alternativeName>
        <fullName evidence="7">Peptidoglycan polymerization terminase</fullName>
    </alternativeName>
</protein>
<evidence type="ECO:0000256" key="7">
    <source>
        <dbReference type="HAMAP-Rule" id="MF_02065"/>
    </source>
</evidence>
<feature type="site" description="Important for catalytic activity" evidence="7">
    <location>
        <position position="209"/>
    </location>
</feature>
<dbReference type="Pfam" id="PF02618">
    <property type="entry name" value="YceG"/>
    <property type="match status" value="1"/>
</dbReference>
<dbReference type="STRING" id="1802397.A3J43_01760"/>
<evidence type="ECO:0000256" key="1">
    <source>
        <dbReference type="ARBA" id="ARBA00022475"/>
    </source>
</evidence>
<dbReference type="NCBIfam" id="TIGR00247">
    <property type="entry name" value="endolytic transglycosylase MltG"/>
    <property type="match status" value="1"/>
</dbReference>
<keyword evidence="1 7" id="KW-1003">Cell membrane</keyword>
<sequence>MIFLPRRFSRQLIIVSVLLMFAGAGRLWYQNIFGAPHRQAEAEQFVIPQTGEGDVAVRLQTEGFIRSAWAFEYARGEKEIEPGGYRISKAMNAWEIGRILTRPPASVWVIIREGLRKEEIAAILARKLGWSTEEREKWVIDYTAMDYDHVEGVYFPDTYLIPTDETPFDTAERMRKNFEAKFAPLADEALRQNIRWVTVVRIASLLEREAAGAHDMPLIAGVIWNRLLQNMRLQIDATLQYARGDEGGGWWAPISPADKQIDSPYNTYKHSGLPPHPIANPGLAAMNAVLYPEETDCLFYLHDRLKRIHCAATYEGHLKNIEEYLR</sequence>
<gene>
    <name evidence="7" type="primary">mltG</name>
    <name evidence="8" type="ORF">A3J43_01760</name>
</gene>
<evidence type="ECO:0000313" key="8">
    <source>
        <dbReference type="EMBL" id="OGL78160.1"/>
    </source>
</evidence>
<dbReference type="GO" id="GO:0005886">
    <property type="term" value="C:plasma membrane"/>
    <property type="evidence" value="ECO:0007669"/>
    <property type="project" value="UniProtKB-SubCell"/>
</dbReference>
<keyword evidence="5 7" id="KW-0456">Lyase</keyword>
<dbReference type="InterPro" id="IPR003770">
    <property type="entry name" value="MLTG-like"/>
</dbReference>
<dbReference type="GO" id="GO:0008932">
    <property type="term" value="F:lytic endotransglycosylase activity"/>
    <property type="evidence" value="ECO:0007669"/>
    <property type="project" value="UniProtKB-UniRule"/>
</dbReference>
<dbReference type="AlphaFoldDB" id="A0A1F7UIP1"/>
<comment type="function">
    <text evidence="7">Functions as a peptidoglycan terminase that cleaves nascent peptidoglycan strands endolytically to terminate their elongation.</text>
</comment>
<evidence type="ECO:0000256" key="6">
    <source>
        <dbReference type="ARBA" id="ARBA00023316"/>
    </source>
</evidence>
<comment type="similarity">
    <text evidence="7">Belongs to the transglycosylase MltG family.</text>
</comment>
<evidence type="ECO:0000256" key="2">
    <source>
        <dbReference type="ARBA" id="ARBA00022692"/>
    </source>
</evidence>
<evidence type="ECO:0000256" key="3">
    <source>
        <dbReference type="ARBA" id="ARBA00022989"/>
    </source>
</evidence>
<organism evidence="8 9">
    <name type="scientific">Candidatus Uhrbacteria bacterium RIFCSPHIGHO2_12_FULL_54_23</name>
    <dbReference type="NCBI Taxonomy" id="1802397"/>
    <lineage>
        <taxon>Bacteria</taxon>
        <taxon>Candidatus Uhriibacteriota</taxon>
    </lineage>
</organism>
<dbReference type="EMBL" id="MGEF01000038">
    <property type="protein sequence ID" value="OGL78160.1"/>
    <property type="molecule type" value="Genomic_DNA"/>
</dbReference>
<dbReference type="GO" id="GO:0071555">
    <property type="term" value="P:cell wall organization"/>
    <property type="evidence" value="ECO:0007669"/>
    <property type="project" value="UniProtKB-KW"/>
</dbReference>
<dbReference type="Gene3D" id="3.30.1490.480">
    <property type="entry name" value="Endolytic murein transglycosylase"/>
    <property type="match status" value="1"/>
</dbReference>
<dbReference type="Proteomes" id="UP000176604">
    <property type="component" value="Unassembled WGS sequence"/>
</dbReference>
<name>A0A1F7UIP1_9BACT</name>
<comment type="subcellular location">
    <subcellularLocation>
        <location evidence="7">Cell membrane</location>
        <topology evidence="7">Single-pass membrane protein</topology>
    </subcellularLocation>
</comment>
<proteinExistence type="inferred from homology"/>
<keyword evidence="6 7" id="KW-0961">Cell wall biogenesis/degradation</keyword>
<feature type="transmembrane region" description="Helical" evidence="7">
    <location>
        <begin position="12"/>
        <end position="29"/>
    </location>
</feature>
<dbReference type="EC" id="4.2.2.29" evidence="7"/>
<keyword evidence="3 7" id="KW-1133">Transmembrane helix</keyword>
<comment type="catalytic activity">
    <reaction evidence="7">
        <text>a peptidoglycan chain = a peptidoglycan chain with N-acetyl-1,6-anhydromuramyl-[peptide] at the reducing end + a peptidoglycan chain with N-acetylglucosamine at the non-reducing end.</text>
        <dbReference type="EC" id="4.2.2.29"/>
    </reaction>
</comment>
<evidence type="ECO:0000256" key="4">
    <source>
        <dbReference type="ARBA" id="ARBA00023136"/>
    </source>
</evidence>
<dbReference type="HAMAP" id="MF_02065">
    <property type="entry name" value="MltG"/>
    <property type="match status" value="1"/>
</dbReference>
<comment type="caution">
    <text evidence="8">The sequence shown here is derived from an EMBL/GenBank/DDBJ whole genome shotgun (WGS) entry which is preliminary data.</text>
</comment>
<evidence type="ECO:0000313" key="9">
    <source>
        <dbReference type="Proteomes" id="UP000176604"/>
    </source>
</evidence>
<keyword evidence="2 7" id="KW-0812">Transmembrane</keyword>
<dbReference type="PANTHER" id="PTHR30518">
    <property type="entry name" value="ENDOLYTIC MUREIN TRANSGLYCOSYLASE"/>
    <property type="match status" value="1"/>
</dbReference>
<dbReference type="PANTHER" id="PTHR30518:SF2">
    <property type="entry name" value="ENDOLYTIC MUREIN TRANSGLYCOSYLASE"/>
    <property type="match status" value="1"/>
</dbReference>
<reference evidence="8 9" key="1">
    <citation type="journal article" date="2016" name="Nat. Commun.">
        <title>Thousands of microbial genomes shed light on interconnected biogeochemical processes in an aquifer system.</title>
        <authorList>
            <person name="Anantharaman K."/>
            <person name="Brown C.T."/>
            <person name="Hug L.A."/>
            <person name="Sharon I."/>
            <person name="Castelle C.J."/>
            <person name="Probst A.J."/>
            <person name="Thomas B.C."/>
            <person name="Singh A."/>
            <person name="Wilkins M.J."/>
            <person name="Karaoz U."/>
            <person name="Brodie E.L."/>
            <person name="Williams K.H."/>
            <person name="Hubbard S.S."/>
            <person name="Banfield J.F."/>
        </authorList>
    </citation>
    <scope>NUCLEOTIDE SEQUENCE [LARGE SCALE GENOMIC DNA]</scope>
</reference>
<evidence type="ECO:0000256" key="5">
    <source>
        <dbReference type="ARBA" id="ARBA00023239"/>
    </source>
</evidence>